<keyword evidence="13" id="KW-1185">Reference proteome</keyword>
<dbReference type="GO" id="GO:0102704">
    <property type="term" value="F:GDP-Man:Man(2)GlcNAc(2)-PP-Dol alpha-1,6-mannosyltransferase activity"/>
    <property type="evidence" value="ECO:0007669"/>
    <property type="project" value="UniProtKB-UniRule"/>
</dbReference>
<evidence type="ECO:0000313" key="13">
    <source>
        <dbReference type="Proteomes" id="UP000887565"/>
    </source>
</evidence>
<evidence type="ECO:0000256" key="7">
    <source>
        <dbReference type="ARBA" id="ARBA00023136"/>
    </source>
</evidence>
<sequence>MNFVILLRMSNRRIQGLPIPLIKKKSHLNVIFLHPDLGIGGAERLVVDAALSLKFNGHDVRFLTSHHDKNHCFKETRDGTLNVWVQGAWIPRHFCSFFHAFFAYIRSLYTVVFLLFYSKWKFDLIFADQISAPLFLLKKFSRAKIIFYCHFPDQLLVQKTGFLRSLYRKPLNLFEEYTTGLADCVVVNSNFTAETFRKTFKSLDNIYLEVLHPCVSSALLKWTDRNEINGEKLKNISSNLKPNYFLSLNRFERKKNIALAIRAIGLLKNQLCNEDFDNIHLVIAGGYDSVNKENIVHFDELKMLVEKLNLESYVTFFKSPSDDQKACLLMNCFSLIYTPSFEHFGIVPVEAMLCRKPVIAVNNGGLLETVVNNQTGVLVDAEPEHFARAMKRLLLEPNLVSKFGEAGRNRALRHFTTDIFAEKLNALCIGVCCGATRG</sequence>
<keyword evidence="3 10" id="KW-0808">Transferase</keyword>
<feature type="domain" description="Glycosyltransferase subfamily 4-like N-terminal" evidence="12">
    <location>
        <begin position="39"/>
        <end position="215"/>
    </location>
</feature>
<comment type="catalytic activity">
    <reaction evidence="8 10">
        <text>a beta-D-Man-(1-&gt;4)-beta-D-GlcNAc-(1-&gt;4)-alpha-D-GlcNAc-diphospho-di-trans,poly-cis-dolichol + GDP-alpha-D-mannose = an alpha-D-Man-(1-&gt;3)-beta-D-Man-(1-&gt;4)-beta-D-GlcNAc-(1-&gt;4)-alpha-D-GlcNAc-diphospho-di-trans,poly-cis-dolichol + GDP + H(+)</text>
        <dbReference type="Rhea" id="RHEA:29515"/>
        <dbReference type="Rhea" id="RHEA-COMP:19511"/>
        <dbReference type="Rhea" id="RHEA-COMP:19513"/>
        <dbReference type="ChEBI" id="CHEBI:15378"/>
        <dbReference type="ChEBI" id="CHEBI:57527"/>
        <dbReference type="ChEBI" id="CHEBI:58189"/>
        <dbReference type="ChEBI" id="CHEBI:58472"/>
        <dbReference type="ChEBI" id="CHEBI:132510"/>
        <dbReference type="EC" id="2.4.1.132"/>
    </reaction>
    <physiologicalReaction direction="left-to-right" evidence="8 10">
        <dbReference type="Rhea" id="RHEA:29516"/>
    </physiologicalReaction>
</comment>
<evidence type="ECO:0000256" key="8">
    <source>
        <dbReference type="ARBA" id="ARBA00045103"/>
    </source>
</evidence>
<dbReference type="Pfam" id="PF13439">
    <property type="entry name" value="Glyco_transf_4"/>
    <property type="match status" value="1"/>
</dbReference>
<dbReference type="Gene3D" id="3.40.50.2000">
    <property type="entry name" value="Glycogen Phosphorylase B"/>
    <property type="match status" value="2"/>
</dbReference>
<organism evidence="13 14">
    <name type="scientific">Romanomermis culicivorax</name>
    <name type="common">Nematode worm</name>
    <dbReference type="NCBI Taxonomy" id="13658"/>
    <lineage>
        <taxon>Eukaryota</taxon>
        <taxon>Metazoa</taxon>
        <taxon>Ecdysozoa</taxon>
        <taxon>Nematoda</taxon>
        <taxon>Enoplea</taxon>
        <taxon>Dorylaimia</taxon>
        <taxon>Mermithida</taxon>
        <taxon>Mermithoidea</taxon>
        <taxon>Mermithidae</taxon>
        <taxon>Romanomermis</taxon>
    </lineage>
</organism>
<comment type="pathway">
    <text evidence="1 10">Protein modification; protein glycosylation.</text>
</comment>
<keyword evidence="4 10" id="KW-0812">Transmembrane</keyword>
<dbReference type="EC" id="2.4.1.257" evidence="10"/>
<dbReference type="Proteomes" id="UP000887565">
    <property type="component" value="Unplaced"/>
</dbReference>
<evidence type="ECO:0000256" key="2">
    <source>
        <dbReference type="ARBA" id="ARBA00022676"/>
    </source>
</evidence>
<evidence type="ECO:0000259" key="12">
    <source>
        <dbReference type="Pfam" id="PF13439"/>
    </source>
</evidence>
<dbReference type="EC" id="2.4.1.132" evidence="10"/>
<keyword evidence="6 10" id="KW-1133">Transmembrane helix</keyword>
<dbReference type="InterPro" id="IPR028098">
    <property type="entry name" value="Glyco_trans_4-like_N"/>
</dbReference>
<dbReference type="AlphaFoldDB" id="A0A915IN17"/>
<dbReference type="PANTHER" id="PTHR45918">
    <property type="entry name" value="ALPHA-1,3/1,6-MANNOSYLTRANSFERASE ALG2"/>
    <property type="match status" value="1"/>
</dbReference>
<dbReference type="InterPro" id="IPR001296">
    <property type="entry name" value="Glyco_trans_1"/>
</dbReference>
<dbReference type="Pfam" id="PF00534">
    <property type="entry name" value="Glycos_transf_1"/>
    <property type="match status" value="1"/>
</dbReference>
<feature type="transmembrane region" description="Helical" evidence="10">
    <location>
        <begin position="97"/>
        <end position="117"/>
    </location>
</feature>
<protein>
    <recommendedName>
        <fullName evidence="10">Alpha-1,3/1,6-mannosyltransferase ALG2</fullName>
        <ecNumber evidence="10">2.4.1.132</ecNumber>
        <ecNumber evidence="10">2.4.1.257</ecNumber>
    </recommendedName>
    <alternativeName>
        <fullName evidence="10">GDP-Man:Man(1)GlcNAc(2)-PP-Dol alpha-1,3-mannosyltransferase</fullName>
    </alternativeName>
</protein>
<evidence type="ECO:0000256" key="5">
    <source>
        <dbReference type="ARBA" id="ARBA00022824"/>
    </source>
</evidence>
<evidence type="ECO:0000256" key="9">
    <source>
        <dbReference type="ARBA" id="ARBA00045104"/>
    </source>
</evidence>
<keyword evidence="5" id="KW-0256">Endoplasmic reticulum</keyword>
<dbReference type="PANTHER" id="PTHR45918:SF1">
    <property type="entry name" value="ALPHA-1,3_1,6-MANNOSYLTRANSFERASE ALG2"/>
    <property type="match status" value="1"/>
</dbReference>
<comment type="subcellular location">
    <subcellularLocation>
        <location evidence="10">Endoplasmic reticulum membrane</location>
        <topology evidence="10">Single-pass membrane protein</topology>
    </subcellularLocation>
</comment>
<dbReference type="InterPro" id="IPR027054">
    <property type="entry name" value="ALG2"/>
</dbReference>
<evidence type="ECO:0000256" key="1">
    <source>
        <dbReference type="ARBA" id="ARBA00004922"/>
    </source>
</evidence>
<comment type="similarity">
    <text evidence="10">Belongs to the glycosyltransferase group 1 family.</text>
</comment>
<dbReference type="WBParaSite" id="nRc.2.0.1.t15578-RA">
    <property type="protein sequence ID" value="nRc.2.0.1.t15578-RA"/>
    <property type="gene ID" value="nRc.2.0.1.g15578"/>
</dbReference>
<name>A0A915IN17_ROMCU</name>
<dbReference type="CDD" id="cd03805">
    <property type="entry name" value="GT4_ALG2-like"/>
    <property type="match status" value="1"/>
</dbReference>
<evidence type="ECO:0000259" key="11">
    <source>
        <dbReference type="Pfam" id="PF00534"/>
    </source>
</evidence>
<evidence type="ECO:0000313" key="14">
    <source>
        <dbReference type="WBParaSite" id="nRc.2.0.1.t15578-RA"/>
    </source>
</evidence>
<evidence type="ECO:0000256" key="3">
    <source>
        <dbReference type="ARBA" id="ARBA00022679"/>
    </source>
</evidence>
<reference evidence="14" key="1">
    <citation type="submission" date="2022-11" db="UniProtKB">
        <authorList>
            <consortium name="WormBaseParasite"/>
        </authorList>
    </citation>
    <scope>IDENTIFICATION</scope>
</reference>
<dbReference type="SUPFAM" id="SSF53756">
    <property type="entry name" value="UDP-Glycosyltransferase/glycogen phosphorylase"/>
    <property type="match status" value="1"/>
</dbReference>
<proteinExistence type="inferred from homology"/>
<keyword evidence="7 10" id="KW-0472">Membrane</keyword>
<comment type="function">
    <text evidence="10">Mannosylates Man(2)GlcNAc(2)-dolichol diphosphate and Man(1)GlcNAc(2)-dolichol diphosphate to form Man(3)GlcNAc(2)-dolichol diphosphate.</text>
</comment>
<evidence type="ECO:0000256" key="4">
    <source>
        <dbReference type="ARBA" id="ARBA00022692"/>
    </source>
</evidence>
<evidence type="ECO:0000256" key="6">
    <source>
        <dbReference type="ARBA" id="ARBA00022989"/>
    </source>
</evidence>
<keyword evidence="2 10" id="KW-0328">Glycosyltransferase</keyword>
<evidence type="ECO:0000256" key="10">
    <source>
        <dbReference type="RuleBase" id="RU367136"/>
    </source>
</evidence>
<comment type="catalytic activity">
    <reaction evidence="9 10">
        <text>an alpha-D-Man-(1-&gt;3)-beta-D-Man-(1-&gt;4)-beta-D-GlcNAc-(1-&gt;4)-alpha-D-GlcNAc-diphospho-di-trans,poly-cis-dolichol + GDP-alpha-D-mannose = an alpha-D-Man-(1-&gt;3)-[alpha-D-Man-(1-&gt;6)]-beta-D-Man-(1-&gt;4)-beta-D-GlcNAc-(1-&gt;4)-alpha-D-GlcNAc-diphospho-di-trans,poly-cis-dolichol + GDP + H(+)</text>
        <dbReference type="Rhea" id="RHEA:29519"/>
        <dbReference type="Rhea" id="RHEA-COMP:19513"/>
        <dbReference type="Rhea" id="RHEA-COMP:19515"/>
        <dbReference type="ChEBI" id="CHEBI:15378"/>
        <dbReference type="ChEBI" id="CHEBI:57527"/>
        <dbReference type="ChEBI" id="CHEBI:58189"/>
        <dbReference type="ChEBI" id="CHEBI:132510"/>
        <dbReference type="ChEBI" id="CHEBI:132511"/>
        <dbReference type="EC" id="2.4.1.257"/>
    </reaction>
    <physiologicalReaction direction="left-to-right" evidence="9 10">
        <dbReference type="Rhea" id="RHEA:29520"/>
    </physiologicalReaction>
</comment>
<dbReference type="OMA" id="AMYMKCP"/>
<feature type="domain" description="Glycosyl transferase family 1" evidence="11">
    <location>
        <begin position="234"/>
        <end position="410"/>
    </location>
</feature>
<dbReference type="GO" id="GO:0004378">
    <property type="term" value="F:GDP-Man:Man(1)GlcNAc(2)-PP-Dol alpha-1,3-mannosyltransferase activity"/>
    <property type="evidence" value="ECO:0007669"/>
    <property type="project" value="UniProtKB-UniRule"/>
</dbReference>
<accession>A0A915IN17</accession>
<dbReference type="GO" id="GO:0005789">
    <property type="term" value="C:endoplasmic reticulum membrane"/>
    <property type="evidence" value="ECO:0007669"/>
    <property type="project" value="UniProtKB-SubCell"/>
</dbReference>